<gene>
    <name evidence="2" type="ORF">POM88_029994</name>
</gene>
<feature type="region of interest" description="Disordered" evidence="1">
    <location>
        <begin position="37"/>
        <end position="72"/>
    </location>
</feature>
<evidence type="ECO:0000313" key="3">
    <source>
        <dbReference type="Proteomes" id="UP001237642"/>
    </source>
</evidence>
<reference evidence="2" key="1">
    <citation type="submission" date="2023-02" db="EMBL/GenBank/DDBJ databases">
        <title>Genome of toxic invasive species Heracleum sosnowskyi carries increased number of genes despite the absence of recent whole-genome duplications.</title>
        <authorList>
            <person name="Schelkunov M."/>
            <person name="Shtratnikova V."/>
            <person name="Makarenko M."/>
            <person name="Klepikova A."/>
            <person name="Omelchenko D."/>
            <person name="Novikova G."/>
            <person name="Obukhova E."/>
            <person name="Bogdanov V."/>
            <person name="Penin A."/>
            <person name="Logacheva M."/>
        </authorList>
    </citation>
    <scope>NUCLEOTIDE SEQUENCE</scope>
    <source>
        <strain evidence="2">Hsosn_3</strain>
        <tissue evidence="2">Leaf</tissue>
    </source>
</reference>
<evidence type="ECO:0000313" key="2">
    <source>
        <dbReference type="EMBL" id="KAK1373801.1"/>
    </source>
</evidence>
<feature type="compositionally biased region" description="Basic and acidic residues" evidence="1">
    <location>
        <begin position="37"/>
        <end position="52"/>
    </location>
</feature>
<accession>A0AAD8MHP8</accession>
<proteinExistence type="predicted"/>
<feature type="compositionally biased region" description="Basic and acidic residues" evidence="1">
    <location>
        <begin position="113"/>
        <end position="132"/>
    </location>
</feature>
<dbReference type="EMBL" id="JAUIZM010000007">
    <property type="protein sequence ID" value="KAK1373801.1"/>
    <property type="molecule type" value="Genomic_DNA"/>
</dbReference>
<organism evidence="2 3">
    <name type="scientific">Heracleum sosnowskyi</name>
    <dbReference type="NCBI Taxonomy" id="360622"/>
    <lineage>
        <taxon>Eukaryota</taxon>
        <taxon>Viridiplantae</taxon>
        <taxon>Streptophyta</taxon>
        <taxon>Embryophyta</taxon>
        <taxon>Tracheophyta</taxon>
        <taxon>Spermatophyta</taxon>
        <taxon>Magnoliopsida</taxon>
        <taxon>eudicotyledons</taxon>
        <taxon>Gunneridae</taxon>
        <taxon>Pentapetalae</taxon>
        <taxon>asterids</taxon>
        <taxon>campanulids</taxon>
        <taxon>Apiales</taxon>
        <taxon>Apiaceae</taxon>
        <taxon>Apioideae</taxon>
        <taxon>apioid superclade</taxon>
        <taxon>Tordylieae</taxon>
        <taxon>Tordyliinae</taxon>
        <taxon>Heracleum</taxon>
    </lineage>
</organism>
<feature type="region of interest" description="Disordered" evidence="1">
    <location>
        <begin position="98"/>
        <end position="142"/>
    </location>
</feature>
<dbReference type="Proteomes" id="UP001237642">
    <property type="component" value="Unassembled WGS sequence"/>
</dbReference>
<evidence type="ECO:0000256" key="1">
    <source>
        <dbReference type="SAM" id="MobiDB-lite"/>
    </source>
</evidence>
<sequence length="142" mass="16218">MLSSSELSEDLQVDTDLLLLLFFSKRVVIQANERFFRDGDPQSSSWERKRVSTEPAPSTEKVVKHPRVPRRKRQEAVANCDDIYDYYAGFRPNRKNKRGAIQSCKEAGIGSNVDRKEDPDDDDKKTLKERSMKSLLAGDIIA</sequence>
<comment type="caution">
    <text evidence="2">The sequence shown here is derived from an EMBL/GenBank/DDBJ whole genome shotgun (WGS) entry which is preliminary data.</text>
</comment>
<dbReference type="AlphaFoldDB" id="A0AAD8MHP8"/>
<keyword evidence="3" id="KW-1185">Reference proteome</keyword>
<protein>
    <submittedName>
        <fullName evidence="2">Uncharacterized protein</fullName>
    </submittedName>
</protein>
<reference evidence="2" key="2">
    <citation type="submission" date="2023-05" db="EMBL/GenBank/DDBJ databases">
        <authorList>
            <person name="Schelkunov M.I."/>
        </authorList>
    </citation>
    <scope>NUCLEOTIDE SEQUENCE</scope>
    <source>
        <strain evidence="2">Hsosn_3</strain>
        <tissue evidence="2">Leaf</tissue>
    </source>
</reference>
<name>A0AAD8MHP8_9APIA</name>